<gene>
    <name evidence="1" type="ORF">P8V03_18830</name>
</gene>
<protein>
    <submittedName>
        <fullName evidence="1">Uncharacterized protein</fullName>
    </submittedName>
</protein>
<proteinExistence type="predicted"/>
<dbReference type="Proteomes" id="UP001281656">
    <property type="component" value="Unassembled WGS sequence"/>
</dbReference>
<evidence type="ECO:0000313" key="1">
    <source>
        <dbReference type="EMBL" id="MDW8803186.1"/>
    </source>
</evidence>
<comment type="caution">
    <text evidence="1">The sequence shown here is derived from an EMBL/GenBank/DDBJ whole genome shotgun (WGS) entry which is preliminary data.</text>
</comment>
<dbReference type="RefSeq" id="WP_318799350.1">
    <property type="nucleotide sequence ID" value="NZ_JARUJP010000058.1"/>
</dbReference>
<organism evidence="1 2">
    <name type="scientific">Clostridium tanneri</name>
    <dbReference type="NCBI Taxonomy" id="3037988"/>
    <lineage>
        <taxon>Bacteria</taxon>
        <taxon>Bacillati</taxon>
        <taxon>Bacillota</taxon>
        <taxon>Clostridia</taxon>
        <taxon>Eubacteriales</taxon>
        <taxon>Clostridiaceae</taxon>
        <taxon>Clostridium</taxon>
    </lineage>
</organism>
<keyword evidence="2" id="KW-1185">Reference proteome</keyword>
<evidence type="ECO:0000313" key="2">
    <source>
        <dbReference type="Proteomes" id="UP001281656"/>
    </source>
</evidence>
<accession>A0ABU4JYD4</accession>
<reference evidence="1 2" key="1">
    <citation type="submission" date="2023-04" db="EMBL/GenBank/DDBJ databases">
        <title>Clostridium tannerae sp. nov., isolated from the fecal material of an alpaca.</title>
        <authorList>
            <person name="Miller S."/>
            <person name="Hendry M."/>
            <person name="King J."/>
            <person name="Sankaranarayanan K."/>
            <person name="Lawson P.A."/>
        </authorList>
    </citation>
    <scope>NUCLEOTIDE SEQUENCE [LARGE SCALE GENOMIC DNA]</scope>
    <source>
        <strain evidence="1 2">A1-XYC3</strain>
    </source>
</reference>
<name>A0ABU4JYD4_9CLOT</name>
<dbReference type="EMBL" id="JARUJP010000058">
    <property type="protein sequence ID" value="MDW8803186.1"/>
    <property type="molecule type" value="Genomic_DNA"/>
</dbReference>
<sequence>MQILSHELIHILNDEFERNCGTVEEKALQIIEEIRADIEGKKLLNLKGDDIDRAFDLCIEFNDDGVKEEEYFYNNCYPTYQQRKEFTKNYDEVTEDLIRKIFSKIRKYYTVENEDEIVKKAVDKYSKMSNKFCDNKYSESFWKIN</sequence>